<dbReference type="Gramene" id="GBG67480">
    <property type="protein sequence ID" value="GBG67480"/>
    <property type="gene ID" value="CBR_g615"/>
</dbReference>
<comment type="caution">
    <text evidence="1">The sequence shown here is derived from an EMBL/GenBank/DDBJ whole genome shotgun (WGS) entry which is preliminary data.</text>
</comment>
<evidence type="ECO:0000313" key="2">
    <source>
        <dbReference type="Proteomes" id="UP000265515"/>
    </source>
</evidence>
<evidence type="ECO:0000313" key="1">
    <source>
        <dbReference type="EMBL" id="GBG67480.1"/>
    </source>
</evidence>
<accession>A0A388KBQ8</accession>
<dbReference type="Proteomes" id="UP000265515">
    <property type="component" value="Unassembled WGS sequence"/>
</dbReference>
<sequence length="637" mass="71352">MQALLTYVNPGVTDAIKTKWDTGRLPHFFEMLGFSDLVVLAGAWDRGRREFDDELEVLGEKLELRKVEYVRECRELTGRSTKVEQIFLKIRGVDDSHLEGRVPETRASGPADTQGGHAALCGDLAIEEEERMEMEGAIAAIKATTLDPSPTSSGKGGDTLERDQYTAFVPLALAYRVEHTSTAFGHAIWKMDTFNHLAPISVRALQFLGGVTEEQVKQCRAQILKGKLKYCGRVSPLDPQDLKFPPMCELDLDKCGDTNSGMWQKGIRQEGKHDLRTLRKGCTHVITLDSSITDSPLLHNIINEGLNHIPCMALDVEEAIAELGKFLDKLFVRIMKLRDLTDSTRSFLRRIILKGAKGKMERYRETHRHITAEPFEHPVVKRELAFLTSKFLICPTDKAPNTPAFVCKSFIGKLAFQRLSGPEFASIPMPPAAVVSLIRGELSAFRALPATATSLPYLMAVLKAHKGTFRWITNTANTVISLAADVCACLLRFLLPLVQAFCRDRSLEVEEQHGVRPNLWWTISSVGEFYANLPRKVYSVFTADITRCFETILTDSSEDNLTAAVRFYVQCAMQVRRERSSNHAILIRFGEGGGLRPTWVDVEQPKEMGSLLLKEGDICWLSEWCIANNILCMGEYV</sequence>
<gene>
    <name evidence="1" type="ORF">CBR_g615</name>
</gene>
<dbReference type="EMBL" id="BFEA01000088">
    <property type="protein sequence ID" value="GBG67480.1"/>
    <property type="molecule type" value="Genomic_DNA"/>
</dbReference>
<protein>
    <submittedName>
        <fullName evidence="1">Uncharacterized protein</fullName>
    </submittedName>
</protein>
<keyword evidence="2" id="KW-1185">Reference proteome</keyword>
<name>A0A388KBQ8_CHABU</name>
<proteinExistence type="predicted"/>
<reference evidence="1 2" key="1">
    <citation type="journal article" date="2018" name="Cell">
        <title>The Chara Genome: Secondary Complexity and Implications for Plant Terrestrialization.</title>
        <authorList>
            <person name="Nishiyama T."/>
            <person name="Sakayama H."/>
            <person name="Vries J.D."/>
            <person name="Buschmann H."/>
            <person name="Saint-Marcoux D."/>
            <person name="Ullrich K.K."/>
            <person name="Haas F.B."/>
            <person name="Vanderstraeten L."/>
            <person name="Becker D."/>
            <person name="Lang D."/>
            <person name="Vosolsobe S."/>
            <person name="Rombauts S."/>
            <person name="Wilhelmsson P.K.I."/>
            <person name="Janitza P."/>
            <person name="Kern R."/>
            <person name="Heyl A."/>
            <person name="Rumpler F."/>
            <person name="Villalobos L.I.A.C."/>
            <person name="Clay J.M."/>
            <person name="Skokan R."/>
            <person name="Toyoda A."/>
            <person name="Suzuki Y."/>
            <person name="Kagoshima H."/>
            <person name="Schijlen E."/>
            <person name="Tajeshwar N."/>
            <person name="Catarino B."/>
            <person name="Hetherington A.J."/>
            <person name="Saltykova A."/>
            <person name="Bonnot C."/>
            <person name="Breuninger H."/>
            <person name="Symeonidi A."/>
            <person name="Radhakrishnan G.V."/>
            <person name="Van Nieuwerburgh F."/>
            <person name="Deforce D."/>
            <person name="Chang C."/>
            <person name="Karol K.G."/>
            <person name="Hedrich R."/>
            <person name="Ulvskov P."/>
            <person name="Glockner G."/>
            <person name="Delwiche C.F."/>
            <person name="Petrasek J."/>
            <person name="Van de Peer Y."/>
            <person name="Friml J."/>
            <person name="Beilby M."/>
            <person name="Dolan L."/>
            <person name="Kohara Y."/>
            <person name="Sugano S."/>
            <person name="Fujiyama A."/>
            <person name="Delaux P.-M."/>
            <person name="Quint M."/>
            <person name="TheiBen G."/>
            <person name="Hagemann M."/>
            <person name="Harholt J."/>
            <person name="Dunand C."/>
            <person name="Zachgo S."/>
            <person name="Langdale J."/>
            <person name="Maumus F."/>
            <person name="Straeten D.V.D."/>
            <person name="Gould S.B."/>
            <person name="Rensing S.A."/>
        </authorList>
    </citation>
    <scope>NUCLEOTIDE SEQUENCE [LARGE SCALE GENOMIC DNA]</scope>
    <source>
        <strain evidence="1 2">S276</strain>
    </source>
</reference>
<organism evidence="1 2">
    <name type="scientific">Chara braunii</name>
    <name type="common">Braun's stonewort</name>
    <dbReference type="NCBI Taxonomy" id="69332"/>
    <lineage>
        <taxon>Eukaryota</taxon>
        <taxon>Viridiplantae</taxon>
        <taxon>Streptophyta</taxon>
        <taxon>Charophyceae</taxon>
        <taxon>Charales</taxon>
        <taxon>Characeae</taxon>
        <taxon>Chara</taxon>
    </lineage>
</organism>
<dbReference type="AlphaFoldDB" id="A0A388KBQ8"/>